<sequence length="244" mass="26711">MLATRALSAEASVAAITIRKRHPTWIFWLVTTDGLVAPWRDTTHAAFDNVIGLQALAVHTAGVTGNDCKHGRGVRRIGSAFRAIFEHGADLAVLVNPHHVWFANLPVDTVLSGAAQFVCFFDDFVPLQSDVCGSVALLGLERGADIEQVVAQAAINARSNPVPPRTPSGVIGLSACGMQRHPARFDVDGQLRWGSHTVRSVNFSNLPMSEAERSVVDTTWLELRRWYRQELSRFGSYVPDKTSK</sequence>
<organism evidence="1 2">
    <name type="scientific">Variovorax paradoxus</name>
    <dbReference type="NCBI Taxonomy" id="34073"/>
    <lineage>
        <taxon>Bacteria</taxon>
        <taxon>Pseudomonadati</taxon>
        <taxon>Pseudomonadota</taxon>
        <taxon>Betaproteobacteria</taxon>
        <taxon>Burkholderiales</taxon>
        <taxon>Comamonadaceae</taxon>
        <taxon>Variovorax</taxon>
    </lineage>
</organism>
<dbReference type="EMBL" id="QFPP01000078">
    <property type="protein sequence ID" value="PZQ75687.1"/>
    <property type="molecule type" value="Genomic_DNA"/>
</dbReference>
<protein>
    <submittedName>
        <fullName evidence="1">Uncharacterized protein</fullName>
    </submittedName>
</protein>
<proteinExistence type="predicted"/>
<accession>A0A2W5RYU7</accession>
<name>A0A2W5RYU7_VARPD</name>
<dbReference type="Proteomes" id="UP000249135">
    <property type="component" value="Unassembled WGS sequence"/>
</dbReference>
<evidence type="ECO:0000313" key="2">
    <source>
        <dbReference type="Proteomes" id="UP000249135"/>
    </source>
</evidence>
<dbReference type="AlphaFoldDB" id="A0A2W5RYU7"/>
<comment type="caution">
    <text evidence="1">The sequence shown here is derived from an EMBL/GenBank/DDBJ whole genome shotgun (WGS) entry which is preliminary data.</text>
</comment>
<evidence type="ECO:0000313" key="1">
    <source>
        <dbReference type="EMBL" id="PZQ75687.1"/>
    </source>
</evidence>
<gene>
    <name evidence="1" type="ORF">DI563_08995</name>
</gene>
<reference evidence="1 2" key="1">
    <citation type="submission" date="2017-08" db="EMBL/GenBank/DDBJ databases">
        <title>Infants hospitalized years apart are colonized by the same room-sourced microbial strains.</title>
        <authorList>
            <person name="Brooks B."/>
            <person name="Olm M.R."/>
            <person name="Firek B.A."/>
            <person name="Baker R."/>
            <person name="Thomas B.C."/>
            <person name="Morowitz M.J."/>
            <person name="Banfield J.F."/>
        </authorList>
    </citation>
    <scope>NUCLEOTIDE SEQUENCE [LARGE SCALE GENOMIC DNA]</scope>
    <source>
        <strain evidence="1">S2_005_003_R2_41</strain>
    </source>
</reference>